<name>X1Q337_9ZZZZ</name>
<protein>
    <submittedName>
        <fullName evidence="1">Uncharacterized protein</fullName>
    </submittedName>
</protein>
<proteinExistence type="predicted"/>
<reference evidence="1" key="1">
    <citation type="journal article" date="2014" name="Front. Microbiol.">
        <title>High frequency of phylogenetically diverse reductive dehalogenase-homologous genes in deep subseafloor sedimentary metagenomes.</title>
        <authorList>
            <person name="Kawai M."/>
            <person name="Futagami T."/>
            <person name="Toyoda A."/>
            <person name="Takaki Y."/>
            <person name="Nishi S."/>
            <person name="Hori S."/>
            <person name="Arai W."/>
            <person name="Tsubouchi T."/>
            <person name="Morono Y."/>
            <person name="Uchiyama I."/>
            <person name="Ito T."/>
            <person name="Fujiyama A."/>
            <person name="Inagaki F."/>
            <person name="Takami H."/>
        </authorList>
    </citation>
    <scope>NUCLEOTIDE SEQUENCE</scope>
    <source>
        <strain evidence="1">Expedition CK06-06</strain>
    </source>
</reference>
<organism evidence="1">
    <name type="scientific">marine sediment metagenome</name>
    <dbReference type="NCBI Taxonomy" id="412755"/>
    <lineage>
        <taxon>unclassified sequences</taxon>
        <taxon>metagenomes</taxon>
        <taxon>ecological metagenomes</taxon>
    </lineage>
</organism>
<feature type="non-terminal residue" evidence="1">
    <location>
        <position position="61"/>
    </location>
</feature>
<accession>X1Q337</accession>
<dbReference type="AlphaFoldDB" id="X1Q337"/>
<sequence>MLNGYSFYGIGGIIAPDILYQVLCEISVKPWPYFVKGRDINETVPITPKDILLGSEYSKHA</sequence>
<dbReference type="EMBL" id="BARV01032758">
    <property type="protein sequence ID" value="GAI37654.1"/>
    <property type="molecule type" value="Genomic_DNA"/>
</dbReference>
<evidence type="ECO:0000313" key="1">
    <source>
        <dbReference type="EMBL" id="GAI37654.1"/>
    </source>
</evidence>
<comment type="caution">
    <text evidence="1">The sequence shown here is derived from an EMBL/GenBank/DDBJ whole genome shotgun (WGS) entry which is preliminary data.</text>
</comment>
<gene>
    <name evidence="1" type="ORF">S06H3_51604</name>
</gene>